<dbReference type="SMART" id="SM00267">
    <property type="entry name" value="GGDEF"/>
    <property type="match status" value="1"/>
</dbReference>
<dbReference type="RefSeq" id="WP_282765258.1">
    <property type="nucleotide sequence ID" value="NZ_JASCTH010000029.1"/>
</dbReference>
<dbReference type="PANTHER" id="PTHR45138">
    <property type="entry name" value="REGULATORY COMPONENTS OF SENSORY TRANSDUCTION SYSTEM"/>
    <property type="match status" value="1"/>
</dbReference>
<dbReference type="Gene3D" id="3.30.70.270">
    <property type="match status" value="1"/>
</dbReference>
<evidence type="ECO:0000259" key="5">
    <source>
        <dbReference type="PROSITE" id="PS50885"/>
    </source>
</evidence>
<dbReference type="Proteomes" id="UP001241758">
    <property type="component" value="Unassembled WGS sequence"/>
</dbReference>
<organism evidence="7 8">
    <name type="scientific">Actinoplanes sandaracinus</name>
    <dbReference type="NCBI Taxonomy" id="3045177"/>
    <lineage>
        <taxon>Bacteria</taxon>
        <taxon>Bacillati</taxon>
        <taxon>Actinomycetota</taxon>
        <taxon>Actinomycetes</taxon>
        <taxon>Micromonosporales</taxon>
        <taxon>Micromonosporaceae</taxon>
        <taxon>Actinoplanes</taxon>
    </lineage>
</organism>
<keyword evidence="7" id="KW-0808">Transferase</keyword>
<gene>
    <name evidence="7" type="ORF">QLQ12_35975</name>
</gene>
<dbReference type="SUPFAM" id="SSF158472">
    <property type="entry name" value="HAMP domain-like"/>
    <property type="match status" value="1"/>
</dbReference>
<dbReference type="InterPro" id="IPR043128">
    <property type="entry name" value="Rev_trsase/Diguanyl_cyclase"/>
</dbReference>
<dbReference type="GO" id="GO:0052621">
    <property type="term" value="F:diguanylate cyclase activity"/>
    <property type="evidence" value="ECO:0007669"/>
    <property type="project" value="UniProtKB-EC"/>
</dbReference>
<dbReference type="InterPro" id="IPR029787">
    <property type="entry name" value="Nucleotide_cyclase"/>
</dbReference>
<comment type="caution">
    <text evidence="7">The sequence shown here is derived from an EMBL/GenBank/DDBJ whole genome shotgun (WGS) entry which is preliminary data.</text>
</comment>
<proteinExistence type="predicted"/>
<name>A0ABT6WW75_9ACTN</name>
<dbReference type="Pfam" id="PF00990">
    <property type="entry name" value="GGDEF"/>
    <property type="match status" value="1"/>
</dbReference>
<dbReference type="Pfam" id="PF12729">
    <property type="entry name" value="4HB_MCP_1"/>
    <property type="match status" value="1"/>
</dbReference>
<dbReference type="InterPro" id="IPR003660">
    <property type="entry name" value="HAMP_dom"/>
</dbReference>
<accession>A0ABT6WW75</accession>
<dbReference type="Pfam" id="PF00672">
    <property type="entry name" value="HAMP"/>
    <property type="match status" value="1"/>
</dbReference>
<evidence type="ECO:0000256" key="2">
    <source>
        <dbReference type="ARBA" id="ARBA00022989"/>
    </source>
</evidence>
<dbReference type="PROSITE" id="PS50885">
    <property type="entry name" value="HAMP"/>
    <property type="match status" value="1"/>
</dbReference>
<keyword evidence="1 4" id="KW-0812">Transmembrane</keyword>
<dbReference type="NCBIfam" id="TIGR00254">
    <property type="entry name" value="GGDEF"/>
    <property type="match status" value="1"/>
</dbReference>
<sequence>MLTKSRNRPGGWLASRRVRTKLLVVVAALASVAVAVGGLSLHQLWQVQQAGDDVYTWAMRPALHAAEIEQQILAKRTAALRHASAPDAASKQKYETMFRTHADALNRALATYPVAEPVDVTRIAEIINLTRDYNEILLGQYMPASLRLDSVAVQLARDRASPLGDRSLVVLDELIAEQDRRAVAIRQTVTDEYASARNAVIVVLVLGLAGGLLLGIVIARVIVRRLHRVQWVAEGLAAGDLSRSSGVTGTDEIARMARALDEAVRTRRRLEEELLERNAELQRLSTIDGLTGLPNRRHLEQRLTESISLATRHGGPLSVLLLDIDRFKRINDTLGHAAGDLVLSVVADRIRGAMRVEDLAGRWGGEEFLAVLPNTDVDGAVVAGERIRTVICGEPIVVDDHEPLTVTVSIGAAADPADGLSGLVNRADEAMYRAKQAGRNRVVRAVDAPQAGTAVPVA</sequence>
<dbReference type="InterPro" id="IPR024478">
    <property type="entry name" value="HlyB_4HB_MCP"/>
</dbReference>
<feature type="domain" description="HAMP" evidence="5">
    <location>
        <begin position="220"/>
        <end position="272"/>
    </location>
</feature>
<feature type="domain" description="GGDEF" evidence="6">
    <location>
        <begin position="315"/>
        <end position="447"/>
    </location>
</feature>
<dbReference type="PANTHER" id="PTHR45138:SF9">
    <property type="entry name" value="DIGUANYLATE CYCLASE DGCM-RELATED"/>
    <property type="match status" value="1"/>
</dbReference>
<evidence type="ECO:0000256" key="4">
    <source>
        <dbReference type="SAM" id="Phobius"/>
    </source>
</evidence>
<dbReference type="SUPFAM" id="SSF55073">
    <property type="entry name" value="Nucleotide cyclase"/>
    <property type="match status" value="1"/>
</dbReference>
<dbReference type="InterPro" id="IPR050469">
    <property type="entry name" value="Diguanylate_Cyclase"/>
</dbReference>
<dbReference type="Gene3D" id="6.10.340.10">
    <property type="match status" value="1"/>
</dbReference>
<keyword evidence="7" id="KW-0548">Nucleotidyltransferase</keyword>
<keyword evidence="4" id="KW-0472">Membrane</keyword>
<keyword evidence="2 4" id="KW-1133">Transmembrane helix</keyword>
<dbReference type="CDD" id="cd06225">
    <property type="entry name" value="HAMP"/>
    <property type="match status" value="1"/>
</dbReference>
<dbReference type="CDD" id="cd01949">
    <property type="entry name" value="GGDEF"/>
    <property type="match status" value="1"/>
</dbReference>
<evidence type="ECO:0000313" key="8">
    <source>
        <dbReference type="Proteomes" id="UP001241758"/>
    </source>
</evidence>
<dbReference type="InterPro" id="IPR000160">
    <property type="entry name" value="GGDEF_dom"/>
</dbReference>
<dbReference type="SMART" id="SM00304">
    <property type="entry name" value="HAMP"/>
    <property type="match status" value="1"/>
</dbReference>
<keyword evidence="3" id="KW-0175">Coiled coil</keyword>
<evidence type="ECO:0000256" key="3">
    <source>
        <dbReference type="SAM" id="Coils"/>
    </source>
</evidence>
<feature type="coiled-coil region" evidence="3">
    <location>
        <begin position="253"/>
        <end position="287"/>
    </location>
</feature>
<keyword evidence="8" id="KW-1185">Reference proteome</keyword>
<dbReference type="EMBL" id="JASCTH010000029">
    <property type="protein sequence ID" value="MDI6104003.1"/>
    <property type="molecule type" value="Genomic_DNA"/>
</dbReference>
<protein>
    <submittedName>
        <fullName evidence="7">Diguanylate cyclase</fullName>
        <ecNumber evidence="7">2.7.7.65</ecNumber>
    </submittedName>
</protein>
<dbReference type="EC" id="2.7.7.65" evidence="7"/>
<feature type="transmembrane region" description="Helical" evidence="4">
    <location>
        <begin position="199"/>
        <end position="223"/>
    </location>
</feature>
<reference evidence="7 8" key="1">
    <citation type="submission" date="2023-05" db="EMBL/GenBank/DDBJ databases">
        <title>Actinoplanes sp. NEAU-A12 genome sequencing.</title>
        <authorList>
            <person name="Wang Z.-S."/>
        </authorList>
    </citation>
    <scope>NUCLEOTIDE SEQUENCE [LARGE SCALE GENOMIC DNA]</scope>
    <source>
        <strain evidence="7 8">NEAU-A12</strain>
    </source>
</reference>
<evidence type="ECO:0000256" key="1">
    <source>
        <dbReference type="ARBA" id="ARBA00022692"/>
    </source>
</evidence>
<dbReference type="PROSITE" id="PS50887">
    <property type="entry name" value="GGDEF"/>
    <property type="match status" value="1"/>
</dbReference>
<evidence type="ECO:0000313" key="7">
    <source>
        <dbReference type="EMBL" id="MDI6104003.1"/>
    </source>
</evidence>
<evidence type="ECO:0000259" key="6">
    <source>
        <dbReference type="PROSITE" id="PS50887"/>
    </source>
</evidence>